<dbReference type="InterPro" id="IPR042269">
    <property type="entry name" value="Ser_carbopepase_S28_SKS"/>
</dbReference>
<dbReference type="KEGG" id="foc:113206355"/>
<evidence type="ECO:0000313" key="8">
    <source>
        <dbReference type="RefSeq" id="XP_026278194.1"/>
    </source>
</evidence>
<dbReference type="InterPro" id="IPR029058">
    <property type="entry name" value="AB_hydrolase_fold"/>
</dbReference>
<evidence type="ECO:0000256" key="6">
    <source>
        <dbReference type="SAM" id="SignalP"/>
    </source>
</evidence>
<sequence>MILAVQAALLALALALAPAPSQQASVPAGGQDANGATDAPLFPGLRLRHGRLRYVPPPPPANVLSNVHQVETLYFEEQVLDHFNPIDKRVWKQRYFARDDLYEEGGPAFIYIGGEGQEAAQSLADGALYMTYLARIYKAKLFDLEHRYYGYSHPTPDLSSANLQYLSADQALADLAYFIEYLIQKGDLKEGQKVAVFGGSYPGNLAAWARLKYPHLIHAAVSSSAPVHAEADYVEYMEVVSRSLARVAGQWCDDNVKKATDRIVQLLKTTDGYEQVKKTFQVASELKSKSDLDNFFQTLSNPFAGAVQYNRDSAPNSADNIKYICSFMQGDNISPDEAMEKLSTLILGRSKGTTQLYDFSYKSLVDSYKQEAYQLVDGEYDAMRQWTYQTCTEFGYFQTFSGKNVPFPALYNAVDFSYQLCKDLFGDAYDESVVTAAVDRSNLEFGDRKPDVTNVIFANGNIDPWHALGILSDVSSLAPAVLVDGGSHCADMDAPNAMYDTDAITSAHDKIHAFIRSALYEDPNGDPADF</sequence>
<dbReference type="AlphaFoldDB" id="A0A6J1SAH6"/>
<evidence type="ECO:0000256" key="3">
    <source>
        <dbReference type="ARBA" id="ARBA00022729"/>
    </source>
</evidence>
<feature type="chain" id="PRO_5026705624" evidence="6">
    <location>
        <begin position="24"/>
        <end position="530"/>
    </location>
</feature>
<dbReference type="GO" id="GO:0070008">
    <property type="term" value="F:serine-type exopeptidase activity"/>
    <property type="evidence" value="ECO:0007669"/>
    <property type="project" value="InterPro"/>
</dbReference>
<dbReference type="OrthoDB" id="1735038at2759"/>
<evidence type="ECO:0000256" key="5">
    <source>
        <dbReference type="ARBA" id="ARBA00023180"/>
    </source>
</evidence>
<dbReference type="PANTHER" id="PTHR11010">
    <property type="entry name" value="PROTEASE S28 PRO-X CARBOXYPEPTIDASE-RELATED"/>
    <property type="match status" value="1"/>
</dbReference>
<reference evidence="8" key="1">
    <citation type="submission" date="2025-08" db="UniProtKB">
        <authorList>
            <consortium name="RefSeq"/>
        </authorList>
    </citation>
    <scope>IDENTIFICATION</scope>
    <source>
        <tissue evidence="8">Whole organism</tissue>
    </source>
</reference>
<proteinExistence type="inferred from homology"/>
<gene>
    <name evidence="8" type="primary">LOC113206355</name>
</gene>
<evidence type="ECO:0000313" key="7">
    <source>
        <dbReference type="Proteomes" id="UP000504606"/>
    </source>
</evidence>
<dbReference type="SUPFAM" id="SSF53474">
    <property type="entry name" value="alpha/beta-Hydrolases"/>
    <property type="match status" value="1"/>
</dbReference>
<keyword evidence="4" id="KW-0378">Hydrolase</keyword>
<keyword evidence="2 8" id="KW-0645">Protease</keyword>
<keyword evidence="5" id="KW-0325">Glycoprotein</keyword>
<dbReference type="Proteomes" id="UP000504606">
    <property type="component" value="Unplaced"/>
</dbReference>
<dbReference type="RefSeq" id="XP_026278194.1">
    <property type="nucleotide sequence ID" value="XM_026422409.2"/>
</dbReference>
<dbReference type="Gene3D" id="1.20.120.980">
    <property type="entry name" value="Serine carboxypeptidase S28, SKS domain"/>
    <property type="match status" value="1"/>
</dbReference>
<dbReference type="GeneID" id="113206355"/>
<dbReference type="Gene3D" id="3.40.50.1820">
    <property type="entry name" value="alpha/beta hydrolase"/>
    <property type="match status" value="1"/>
</dbReference>
<protein>
    <submittedName>
        <fullName evidence="8">Serine protease K12H4.7 isoform X4</fullName>
    </submittedName>
</protein>
<keyword evidence="3 6" id="KW-0732">Signal</keyword>
<comment type="similarity">
    <text evidence="1">Belongs to the peptidase S28 family.</text>
</comment>
<dbReference type="GO" id="GO:0006508">
    <property type="term" value="P:proteolysis"/>
    <property type="evidence" value="ECO:0007669"/>
    <property type="project" value="UniProtKB-KW"/>
</dbReference>
<dbReference type="GO" id="GO:0008239">
    <property type="term" value="F:dipeptidyl-peptidase activity"/>
    <property type="evidence" value="ECO:0007669"/>
    <property type="project" value="TreeGrafter"/>
</dbReference>
<dbReference type="Pfam" id="PF05577">
    <property type="entry name" value="Peptidase_S28"/>
    <property type="match status" value="1"/>
</dbReference>
<feature type="signal peptide" evidence="6">
    <location>
        <begin position="1"/>
        <end position="23"/>
    </location>
</feature>
<keyword evidence="7" id="KW-1185">Reference proteome</keyword>
<name>A0A6J1SAH6_FRAOC</name>
<evidence type="ECO:0000256" key="1">
    <source>
        <dbReference type="ARBA" id="ARBA00011079"/>
    </source>
</evidence>
<accession>A0A6J1SAH6</accession>
<dbReference type="PANTHER" id="PTHR11010:SF5">
    <property type="entry name" value="RE36938P-RELATED"/>
    <property type="match status" value="1"/>
</dbReference>
<evidence type="ECO:0000256" key="4">
    <source>
        <dbReference type="ARBA" id="ARBA00022801"/>
    </source>
</evidence>
<dbReference type="InterPro" id="IPR008758">
    <property type="entry name" value="Peptidase_S28"/>
</dbReference>
<organism evidence="7 8">
    <name type="scientific">Frankliniella occidentalis</name>
    <name type="common">Western flower thrips</name>
    <name type="synonym">Euthrips occidentalis</name>
    <dbReference type="NCBI Taxonomy" id="133901"/>
    <lineage>
        <taxon>Eukaryota</taxon>
        <taxon>Metazoa</taxon>
        <taxon>Ecdysozoa</taxon>
        <taxon>Arthropoda</taxon>
        <taxon>Hexapoda</taxon>
        <taxon>Insecta</taxon>
        <taxon>Pterygota</taxon>
        <taxon>Neoptera</taxon>
        <taxon>Paraneoptera</taxon>
        <taxon>Thysanoptera</taxon>
        <taxon>Terebrantia</taxon>
        <taxon>Thripoidea</taxon>
        <taxon>Thripidae</taxon>
        <taxon>Frankliniella</taxon>
    </lineage>
</organism>
<evidence type="ECO:0000256" key="2">
    <source>
        <dbReference type="ARBA" id="ARBA00022670"/>
    </source>
</evidence>